<accession>A0A849SMP9</accession>
<dbReference type="GO" id="GO:0004672">
    <property type="term" value="F:protein kinase activity"/>
    <property type="evidence" value="ECO:0007669"/>
    <property type="project" value="TreeGrafter"/>
</dbReference>
<dbReference type="AlphaFoldDB" id="A0A849SMP9"/>
<evidence type="ECO:0000313" key="1">
    <source>
        <dbReference type="EMBL" id="NOT34087.1"/>
    </source>
</evidence>
<comment type="caution">
    <text evidence="1">The sequence shown here is derived from an EMBL/GenBank/DDBJ whole genome shotgun (WGS) entry which is preliminary data.</text>
</comment>
<dbReference type="EMBL" id="JABFRW010000092">
    <property type="protein sequence ID" value="NOT34087.1"/>
    <property type="molecule type" value="Genomic_DNA"/>
</dbReference>
<protein>
    <submittedName>
        <fullName evidence="1">Sigma 54-interacting transcriptional regulator</fullName>
    </submittedName>
</protein>
<name>A0A849SMP9_UNCEI</name>
<gene>
    <name evidence="1" type="ORF">HOP12_07950</name>
</gene>
<proteinExistence type="predicted"/>
<sequence>MHRPRTFAELKASGHRLRSVKDELRANLTRALRAGEPLFPGIVGYENTVEPQVVNAILSRHDFILLGLRGQAKTRLLRALTRFLDEWMPAVEGCPLRSDPLQPLTHHARMVLETQGDQAPIEWIHRDLRYQEKLATPDVTIADLIGDIDPIKAATLRLDYSDERVIHYGIIPRTNRGIFAINELPDLQPRIQVGLLNMLEEKDFQIRGFPVRIPLDVAMVFSANPEDYTNRGNIITPLRDRINSQIITHYPLTREDGIAITRQEAWTERGSDIAVVVPGFMRDLIEEVAIQARRSEYVDQNSGVSARLPIALLENLVSNAERRGLRTGETRVVTRVCDLANAVSGVSGKVELVLEGEQEGALNVARALLGRGIKALFAQRLPDAYKPRKGRAAQAESEPLASSEYRPILDWFASGNHVEIGDDTPHDEFAAQLGAVKGLAPLAAKYLEPASSEEAPVAMELVLEGLHQHSILSRERSDGAKTSYKDMLKSMLSGFGED</sequence>
<dbReference type="SUPFAM" id="SSF52540">
    <property type="entry name" value="P-loop containing nucleoside triphosphate hydrolases"/>
    <property type="match status" value="1"/>
</dbReference>
<dbReference type="PANTHER" id="PTHR30267:SF2">
    <property type="entry name" value="PROTEIN PRKA"/>
    <property type="match status" value="1"/>
</dbReference>
<dbReference type="PANTHER" id="PTHR30267">
    <property type="entry name" value="PROTEIN KINASE PRKA"/>
    <property type="match status" value="1"/>
</dbReference>
<evidence type="ECO:0000313" key="2">
    <source>
        <dbReference type="Proteomes" id="UP000580839"/>
    </source>
</evidence>
<dbReference type="Proteomes" id="UP000580839">
    <property type="component" value="Unassembled WGS sequence"/>
</dbReference>
<dbReference type="Gene3D" id="3.40.50.300">
    <property type="entry name" value="P-loop containing nucleotide triphosphate hydrolases"/>
    <property type="match status" value="1"/>
</dbReference>
<dbReference type="InterPro" id="IPR027417">
    <property type="entry name" value="P-loop_NTPase"/>
</dbReference>
<reference evidence="1 2" key="1">
    <citation type="submission" date="2020-04" db="EMBL/GenBank/DDBJ databases">
        <title>Metagenomic profiling of ammonia- and methane-oxidizing microorganisms in a Dutch drinking water treatment plant.</title>
        <authorList>
            <person name="Poghosyan L."/>
            <person name="Leucker S."/>
        </authorList>
    </citation>
    <scope>NUCLEOTIDE SEQUENCE [LARGE SCALE GENOMIC DNA]</scope>
    <source>
        <strain evidence="1">S-RSF-IL-03</strain>
    </source>
</reference>
<organism evidence="1 2">
    <name type="scientific">Eiseniibacteriota bacterium</name>
    <dbReference type="NCBI Taxonomy" id="2212470"/>
    <lineage>
        <taxon>Bacteria</taxon>
        <taxon>Candidatus Eiseniibacteriota</taxon>
    </lineage>
</organism>